<comment type="caution">
    <text evidence="2">The sequence shown here is derived from an EMBL/GenBank/DDBJ whole genome shotgun (WGS) entry which is preliminary data.</text>
</comment>
<organism evidence="2 3">
    <name type="scientific">Streptomyces cellostaticus</name>
    <dbReference type="NCBI Taxonomy" id="67285"/>
    <lineage>
        <taxon>Bacteria</taxon>
        <taxon>Bacillati</taxon>
        <taxon>Actinomycetota</taxon>
        <taxon>Actinomycetes</taxon>
        <taxon>Kitasatosporales</taxon>
        <taxon>Streptomycetaceae</taxon>
        <taxon>Streptomyces</taxon>
    </lineage>
</organism>
<dbReference type="EMBL" id="LMWL01000062">
    <property type="protein sequence ID" value="KUM92483.1"/>
    <property type="molecule type" value="Genomic_DNA"/>
</dbReference>
<evidence type="ECO:0000313" key="2">
    <source>
        <dbReference type="EMBL" id="KUM92483.1"/>
    </source>
</evidence>
<evidence type="ECO:0000313" key="3">
    <source>
        <dbReference type="Proteomes" id="UP000054241"/>
    </source>
</evidence>
<dbReference type="Proteomes" id="UP000054241">
    <property type="component" value="Unassembled WGS sequence"/>
</dbReference>
<name>A0A117PUN4_9ACTN</name>
<gene>
    <name evidence="2" type="ORF">AQI88_31690</name>
</gene>
<dbReference type="AlphaFoldDB" id="A0A117PUN4"/>
<keyword evidence="1" id="KW-0732">Signal</keyword>
<accession>A0A117PUN4</accession>
<keyword evidence="3" id="KW-1185">Reference proteome</keyword>
<reference evidence="2 3" key="1">
    <citation type="submission" date="2015-10" db="EMBL/GenBank/DDBJ databases">
        <title>Draft genome sequence of Streptomyces cellostaticus DSM 40189, type strain for the species Streptomyces cellostaticus.</title>
        <authorList>
            <person name="Ruckert C."/>
            <person name="Winkler A."/>
            <person name="Kalinowski J."/>
            <person name="Kampfer P."/>
            <person name="Glaeser S."/>
        </authorList>
    </citation>
    <scope>NUCLEOTIDE SEQUENCE [LARGE SCALE GENOMIC DNA]</scope>
    <source>
        <strain evidence="2 3">DSM 40189</strain>
    </source>
</reference>
<feature type="signal peptide" evidence="1">
    <location>
        <begin position="1"/>
        <end position="21"/>
    </location>
</feature>
<sequence length="104" mass="11050">MGTAALLGAALPAVVAAPASASSFSCQPVAHRYVVTKAKAPVHKTPGARGTVIGYVHKGNKVVSRYECQKSDGTWECIERCQVSDDGPGSLYGHWVYRGYLRQG</sequence>
<feature type="chain" id="PRO_5007153623" description="SH3b domain-containing protein" evidence="1">
    <location>
        <begin position="22"/>
        <end position="104"/>
    </location>
</feature>
<evidence type="ECO:0008006" key="4">
    <source>
        <dbReference type="Google" id="ProtNLM"/>
    </source>
</evidence>
<proteinExistence type="predicted"/>
<protein>
    <recommendedName>
        <fullName evidence="4">SH3b domain-containing protein</fullName>
    </recommendedName>
</protein>
<evidence type="ECO:0000256" key="1">
    <source>
        <dbReference type="SAM" id="SignalP"/>
    </source>
</evidence>